<dbReference type="GO" id="GO:0016020">
    <property type="term" value="C:membrane"/>
    <property type="evidence" value="ECO:0007669"/>
    <property type="project" value="UniProtKB-SubCell"/>
</dbReference>
<sequence length="528" mass="58525">MVNDKAASDGLEWRIKVNDGSSEVLAPKATTCLGKAWLGVTGIVSGLFLKVWSYLKTAWKLGADDPRKVIHCLKVGLALTVVSLFYFMRPLNEGVGGNAMWAVMTVVVVFEQTVGATICKCLNRVFGTFLAGFLALGVNWVACHSQKFQPLIIGASVFVLASAATFSRFIPTVKTRFDYGATIFILTFSLIAISGYQVDRLFDVANQRISTIVIGTSLCILIIMLICPIWAGQELHSLITRNMEKLANSLNGCVEEYFIDSGERTKTDDEEAHKRKLLGYKCVLSSKAAEESMANFARWEPAHGRFNFRHPWKHYLKIGASMRACACCLEALIACLDSDNKVPEFIKKHLSSTCLELSSSSASVIREAMKMMETMKKSSTMHLLVEEMNKTVEELHKNLRSLPCLLHSQEAGTPEQKKTGTVTVVPLMEIIPVMTFTSMLMEITVKIEALVDAVLVRFPSGERKGRRFQSTATIQSIYDYVDSLGCLEADDYSLVSNFPRVVYGPEKRTLSLKEAGLHPQASLFVDLH</sequence>
<dbReference type="InterPro" id="IPR029071">
    <property type="entry name" value="Ubiquitin-like_domsf"/>
</dbReference>
<keyword evidence="9" id="KW-0407">Ion channel</keyword>
<evidence type="ECO:0000256" key="9">
    <source>
        <dbReference type="ARBA" id="ARBA00023303"/>
    </source>
</evidence>
<protein>
    <recommendedName>
        <fullName evidence="11">UBX domain-containing protein</fullName>
    </recommendedName>
</protein>
<comment type="subcellular location">
    <subcellularLocation>
        <location evidence="1">Membrane</location>
        <topology evidence="1">Multi-pass membrane protein</topology>
    </subcellularLocation>
</comment>
<gene>
    <name evidence="12" type="ORF">SLEP1_g16208</name>
</gene>
<evidence type="ECO:0000256" key="8">
    <source>
        <dbReference type="ARBA" id="ARBA00023136"/>
    </source>
</evidence>
<feature type="transmembrane region" description="Helical" evidence="10">
    <location>
        <begin position="69"/>
        <end position="87"/>
    </location>
</feature>
<dbReference type="GO" id="GO:0015743">
    <property type="term" value="P:malate transport"/>
    <property type="evidence" value="ECO:0007669"/>
    <property type="project" value="InterPro"/>
</dbReference>
<evidence type="ECO:0000256" key="10">
    <source>
        <dbReference type="SAM" id="Phobius"/>
    </source>
</evidence>
<dbReference type="InterPro" id="IPR020966">
    <property type="entry name" value="ALMT"/>
</dbReference>
<evidence type="ECO:0000256" key="2">
    <source>
        <dbReference type="ARBA" id="ARBA00007079"/>
    </source>
</evidence>
<organism evidence="12 13">
    <name type="scientific">Rubroshorea leprosula</name>
    <dbReference type="NCBI Taxonomy" id="152421"/>
    <lineage>
        <taxon>Eukaryota</taxon>
        <taxon>Viridiplantae</taxon>
        <taxon>Streptophyta</taxon>
        <taxon>Embryophyta</taxon>
        <taxon>Tracheophyta</taxon>
        <taxon>Spermatophyta</taxon>
        <taxon>Magnoliopsida</taxon>
        <taxon>eudicotyledons</taxon>
        <taxon>Gunneridae</taxon>
        <taxon>Pentapetalae</taxon>
        <taxon>rosids</taxon>
        <taxon>malvids</taxon>
        <taxon>Malvales</taxon>
        <taxon>Dipterocarpaceae</taxon>
        <taxon>Rubroshorea</taxon>
    </lineage>
</organism>
<feature type="transmembrane region" description="Helical" evidence="10">
    <location>
        <begin position="209"/>
        <end position="231"/>
    </location>
</feature>
<evidence type="ECO:0000256" key="1">
    <source>
        <dbReference type="ARBA" id="ARBA00004141"/>
    </source>
</evidence>
<feature type="transmembrane region" description="Helical" evidence="10">
    <location>
        <begin position="125"/>
        <end position="142"/>
    </location>
</feature>
<keyword evidence="6 10" id="KW-1133">Transmembrane helix</keyword>
<proteinExistence type="inferred from homology"/>
<dbReference type="SUPFAM" id="SSF54236">
    <property type="entry name" value="Ubiquitin-like"/>
    <property type="match status" value="1"/>
</dbReference>
<keyword evidence="7" id="KW-0406">Ion transport</keyword>
<evidence type="ECO:0000256" key="4">
    <source>
        <dbReference type="ARBA" id="ARBA00022692"/>
    </source>
</evidence>
<evidence type="ECO:0000313" key="13">
    <source>
        <dbReference type="Proteomes" id="UP001054252"/>
    </source>
</evidence>
<dbReference type="PROSITE" id="PS50033">
    <property type="entry name" value="UBX"/>
    <property type="match status" value="1"/>
</dbReference>
<comment type="caution">
    <text evidence="12">The sequence shown here is derived from an EMBL/GenBank/DDBJ whole genome shotgun (WGS) entry which is preliminary data.</text>
</comment>
<evidence type="ECO:0000256" key="6">
    <source>
        <dbReference type="ARBA" id="ARBA00022989"/>
    </source>
</evidence>
<evidence type="ECO:0000259" key="11">
    <source>
        <dbReference type="PROSITE" id="PS50033"/>
    </source>
</evidence>
<evidence type="ECO:0000256" key="5">
    <source>
        <dbReference type="ARBA" id="ARBA00022786"/>
    </source>
</evidence>
<evidence type="ECO:0000256" key="7">
    <source>
        <dbReference type="ARBA" id="ARBA00023065"/>
    </source>
</evidence>
<dbReference type="AlphaFoldDB" id="A0AAV5IW50"/>
<keyword evidence="4 10" id="KW-0812">Transmembrane</keyword>
<dbReference type="GO" id="GO:0034220">
    <property type="term" value="P:monoatomic ion transmembrane transport"/>
    <property type="evidence" value="ECO:0007669"/>
    <property type="project" value="UniProtKB-KW"/>
</dbReference>
<evidence type="ECO:0000313" key="12">
    <source>
        <dbReference type="EMBL" id="GKV03986.1"/>
    </source>
</evidence>
<accession>A0AAV5IW50</accession>
<comment type="similarity">
    <text evidence="2">Belongs to the aromatic acid exporter (TC 2.A.85) family.</text>
</comment>
<keyword evidence="5" id="KW-0833">Ubl conjugation pathway</keyword>
<feature type="transmembrane region" description="Helical" evidence="10">
    <location>
        <begin position="148"/>
        <end position="167"/>
    </location>
</feature>
<dbReference type="CDD" id="cd01767">
    <property type="entry name" value="UBX"/>
    <property type="match status" value="1"/>
</dbReference>
<evidence type="ECO:0000256" key="3">
    <source>
        <dbReference type="ARBA" id="ARBA00022448"/>
    </source>
</evidence>
<feature type="transmembrane region" description="Helical" evidence="10">
    <location>
        <begin position="179"/>
        <end position="197"/>
    </location>
</feature>
<dbReference type="Proteomes" id="UP001054252">
    <property type="component" value="Unassembled WGS sequence"/>
</dbReference>
<keyword evidence="8 10" id="KW-0472">Membrane</keyword>
<feature type="domain" description="UBX" evidence="11">
    <location>
        <begin position="454"/>
        <end position="525"/>
    </location>
</feature>
<reference evidence="12 13" key="1">
    <citation type="journal article" date="2021" name="Commun. Biol.">
        <title>The genome of Shorea leprosula (Dipterocarpaceae) highlights the ecological relevance of drought in aseasonal tropical rainforests.</title>
        <authorList>
            <person name="Ng K.K.S."/>
            <person name="Kobayashi M.J."/>
            <person name="Fawcett J.A."/>
            <person name="Hatakeyama M."/>
            <person name="Paape T."/>
            <person name="Ng C.H."/>
            <person name="Ang C.C."/>
            <person name="Tnah L.H."/>
            <person name="Lee C.T."/>
            <person name="Nishiyama T."/>
            <person name="Sese J."/>
            <person name="O'Brien M.J."/>
            <person name="Copetti D."/>
            <person name="Mohd Noor M.I."/>
            <person name="Ong R.C."/>
            <person name="Putra M."/>
            <person name="Sireger I.Z."/>
            <person name="Indrioko S."/>
            <person name="Kosugi Y."/>
            <person name="Izuno A."/>
            <person name="Isagi Y."/>
            <person name="Lee S.L."/>
            <person name="Shimizu K.K."/>
        </authorList>
    </citation>
    <scope>NUCLEOTIDE SEQUENCE [LARGE SCALE GENOMIC DNA]</scope>
    <source>
        <strain evidence="12">214</strain>
    </source>
</reference>
<dbReference type="EMBL" id="BPVZ01000021">
    <property type="protein sequence ID" value="GKV03986.1"/>
    <property type="molecule type" value="Genomic_DNA"/>
</dbReference>
<dbReference type="PANTHER" id="PTHR31086">
    <property type="entry name" value="ALUMINUM-ACTIVATED MALATE TRANSPORTER 10"/>
    <property type="match status" value="1"/>
</dbReference>
<dbReference type="Gene3D" id="3.10.20.90">
    <property type="entry name" value="Phosphatidylinositol 3-kinase Catalytic Subunit, Chain A, domain 1"/>
    <property type="match status" value="1"/>
</dbReference>
<keyword evidence="3" id="KW-0813">Transport</keyword>
<feature type="transmembrane region" description="Helical" evidence="10">
    <location>
        <begin position="99"/>
        <end position="118"/>
    </location>
</feature>
<dbReference type="Pfam" id="PF11744">
    <property type="entry name" value="ALMT"/>
    <property type="match status" value="1"/>
</dbReference>
<dbReference type="InterPro" id="IPR001012">
    <property type="entry name" value="UBX_dom"/>
</dbReference>
<dbReference type="SMART" id="SM00166">
    <property type="entry name" value="UBX"/>
    <property type="match status" value="1"/>
</dbReference>
<name>A0AAV5IW50_9ROSI</name>
<keyword evidence="13" id="KW-1185">Reference proteome</keyword>
<feature type="transmembrane region" description="Helical" evidence="10">
    <location>
        <begin position="36"/>
        <end position="57"/>
    </location>
</feature>
<dbReference type="Pfam" id="PF00789">
    <property type="entry name" value="UBX"/>
    <property type="match status" value="1"/>
</dbReference>